<reference evidence="3" key="1">
    <citation type="submission" date="2015-07" db="EMBL/GenBank/DDBJ databases">
        <title>Genome sequencing project for genomic taxonomy and phylogenomics of Bacillus-like bacteria.</title>
        <authorList>
            <person name="Liu B."/>
            <person name="Wang J."/>
            <person name="Zhu Y."/>
            <person name="Liu G."/>
            <person name="Chen Q."/>
            <person name="Chen Z."/>
            <person name="Lan J."/>
            <person name="Che J."/>
            <person name="Ge C."/>
            <person name="Shi H."/>
            <person name="Pan Z."/>
            <person name="Liu X."/>
        </authorList>
    </citation>
    <scope>NUCLEOTIDE SEQUENCE [LARGE SCALE GENOMIC DNA]</scope>
    <source>
        <strain evidence="3">DSM 9887</strain>
    </source>
</reference>
<protein>
    <recommendedName>
        <fullName evidence="1">Peptidase C45 hydrolase domain-containing protein</fullName>
    </recommendedName>
</protein>
<gene>
    <name evidence="2" type="ORF">ADS79_22480</name>
</gene>
<evidence type="ECO:0000313" key="3">
    <source>
        <dbReference type="Proteomes" id="UP000036834"/>
    </source>
</evidence>
<dbReference type="PATRIC" id="fig|54915.3.peg.3626"/>
<dbReference type="PANTHER" id="PTHR34180:SF1">
    <property type="entry name" value="BETA-ALANYL-DOPAMINE_CARCININE HYDROLASE"/>
    <property type="match status" value="1"/>
</dbReference>
<dbReference type="EMBL" id="LGIQ01000009">
    <property type="protein sequence ID" value="KNB71539.1"/>
    <property type="molecule type" value="Genomic_DNA"/>
</dbReference>
<dbReference type="OrthoDB" id="8109453at2"/>
<dbReference type="Gene3D" id="1.10.10.2120">
    <property type="match status" value="1"/>
</dbReference>
<dbReference type="Pfam" id="PF03417">
    <property type="entry name" value="AAT"/>
    <property type="match status" value="1"/>
</dbReference>
<sequence length="369" mass="40611">MEVISMSFPHFRISGTAFERGQQLGRLAKQQIIHNIETYKVLFWEMAKVKWDAARAHSAQYISWIERYDAEILEEIRGISHGAELDLLDLIVLNARSEIITNLAGKDVPADGCTSMAAVPEITTGQEMLLGQNWDWNNRIKPGMIVLEIDQAPRPTILMVTEAGIVGKIGMNSAGVGVCLNFLGTTERQMGVPIHIVLRGILNSHTLPQAIGQVARLTRGTSANYLIAHKEGEVVDVETTPSNYDVLYPDNGWLVHANHFIGPRSILIEDTARIMSPDSHLRQGRASKLLARYGNGVDTTAFKHIFSDHGAYPDGICRHGETQPVDLGRPMISSTVFSIVMNLSEGTFELSGGQPCTEAYAKYGFSAVE</sequence>
<dbReference type="Proteomes" id="UP000036834">
    <property type="component" value="Unassembled WGS sequence"/>
</dbReference>
<dbReference type="Gene3D" id="3.60.60.10">
    <property type="entry name" value="Penicillin V Acylase, Chain A"/>
    <property type="match status" value="1"/>
</dbReference>
<dbReference type="AlphaFoldDB" id="A0A0K9YS35"/>
<proteinExistence type="predicted"/>
<comment type="caution">
    <text evidence="2">The sequence shown here is derived from an EMBL/GenBank/DDBJ whole genome shotgun (WGS) entry which is preliminary data.</text>
</comment>
<evidence type="ECO:0000313" key="2">
    <source>
        <dbReference type="EMBL" id="KNB71539.1"/>
    </source>
</evidence>
<dbReference type="NCBIfam" id="NF040521">
    <property type="entry name" value="C45_proenzyme"/>
    <property type="match status" value="1"/>
</dbReference>
<name>A0A0K9YS35_9BACL</name>
<evidence type="ECO:0000259" key="1">
    <source>
        <dbReference type="Pfam" id="PF03417"/>
    </source>
</evidence>
<accession>A0A0K9YS35</accession>
<dbReference type="InterPro" id="IPR047794">
    <property type="entry name" value="C45_proenzyme-like"/>
</dbReference>
<dbReference type="InterPro" id="IPR047801">
    <property type="entry name" value="Peptidase_C45"/>
</dbReference>
<dbReference type="InterPro" id="IPR005079">
    <property type="entry name" value="Peptidase_C45_hydrolase"/>
</dbReference>
<dbReference type="PANTHER" id="PTHR34180">
    <property type="entry name" value="PEPTIDASE C45"/>
    <property type="match status" value="1"/>
</dbReference>
<feature type="domain" description="Peptidase C45 hydrolase" evidence="1">
    <location>
        <begin position="126"/>
        <end position="319"/>
    </location>
</feature>
<dbReference type="STRING" id="54915.ADS79_22480"/>
<organism evidence="2 3">
    <name type="scientific">Brevibacillus reuszeri</name>
    <dbReference type="NCBI Taxonomy" id="54915"/>
    <lineage>
        <taxon>Bacteria</taxon>
        <taxon>Bacillati</taxon>
        <taxon>Bacillota</taxon>
        <taxon>Bacilli</taxon>
        <taxon>Bacillales</taxon>
        <taxon>Paenibacillaceae</taxon>
        <taxon>Brevibacillus</taxon>
    </lineage>
</organism>